<sequence length="173" mass="17729">MTEVERSRTSLAEQLIALAADRGVRIAAAESLTGGLLTDTLVSIPGASRVVSGGVVAYDTYLKHSLLGVDFALLREHGPVHGEVARQMAAGVRFACSVPGQDDLEPADIGIATTGVAGPDADPQSGQAAGTVWLGVSDSNGTEAVLLSLTGDRSAIRNQTVIAALELVLGRLK</sequence>
<gene>
    <name evidence="2" type="ORF">G7068_03810</name>
</gene>
<evidence type="ECO:0000313" key="2">
    <source>
        <dbReference type="EMBL" id="QIK62432.1"/>
    </source>
</evidence>
<dbReference type="KEGG" id="lvi:G7068_03810"/>
<dbReference type="InterPro" id="IPR008136">
    <property type="entry name" value="CinA_C"/>
</dbReference>
<name>A0A6G7XD51_9MICO</name>
<dbReference type="EMBL" id="CP049863">
    <property type="protein sequence ID" value="QIK62432.1"/>
    <property type="molecule type" value="Genomic_DNA"/>
</dbReference>
<dbReference type="AlphaFoldDB" id="A0A6G7XD51"/>
<organism evidence="2 3">
    <name type="scientific">Leucobacter viscericola</name>
    <dbReference type="NCBI Taxonomy" id="2714935"/>
    <lineage>
        <taxon>Bacteria</taxon>
        <taxon>Bacillati</taxon>
        <taxon>Actinomycetota</taxon>
        <taxon>Actinomycetes</taxon>
        <taxon>Micrococcales</taxon>
        <taxon>Microbacteriaceae</taxon>
        <taxon>Leucobacter</taxon>
    </lineage>
</organism>
<protein>
    <submittedName>
        <fullName evidence="2">CinA family protein</fullName>
    </submittedName>
</protein>
<accession>A0A6G7XD51</accession>
<dbReference type="InterPro" id="IPR036653">
    <property type="entry name" value="CinA-like_C"/>
</dbReference>
<feature type="domain" description="CinA C-terminal" evidence="1">
    <location>
        <begin position="9"/>
        <end position="169"/>
    </location>
</feature>
<evidence type="ECO:0000313" key="3">
    <source>
        <dbReference type="Proteomes" id="UP000502677"/>
    </source>
</evidence>
<dbReference type="Gene3D" id="3.90.950.20">
    <property type="entry name" value="CinA-like"/>
    <property type="match status" value="1"/>
</dbReference>
<dbReference type="Pfam" id="PF02464">
    <property type="entry name" value="CinA"/>
    <property type="match status" value="1"/>
</dbReference>
<dbReference type="SUPFAM" id="SSF142433">
    <property type="entry name" value="CinA-like"/>
    <property type="match status" value="1"/>
</dbReference>
<dbReference type="RefSeq" id="WP_166289150.1">
    <property type="nucleotide sequence ID" value="NZ_CP049863.1"/>
</dbReference>
<proteinExistence type="predicted"/>
<evidence type="ECO:0000259" key="1">
    <source>
        <dbReference type="Pfam" id="PF02464"/>
    </source>
</evidence>
<keyword evidence="3" id="KW-1185">Reference proteome</keyword>
<dbReference type="NCBIfam" id="TIGR00199">
    <property type="entry name" value="PncC_domain"/>
    <property type="match status" value="1"/>
</dbReference>
<reference evidence="2 3" key="1">
    <citation type="submission" date="2020-03" db="EMBL/GenBank/DDBJ databases">
        <title>Leucobacter sp. nov., isolated from beetles.</title>
        <authorList>
            <person name="Hyun D.-W."/>
            <person name="Bae J.-W."/>
        </authorList>
    </citation>
    <scope>NUCLEOTIDE SEQUENCE [LARGE SCALE GENOMIC DNA]</scope>
    <source>
        <strain evidence="2 3">HDW9C</strain>
    </source>
</reference>
<dbReference type="Proteomes" id="UP000502677">
    <property type="component" value="Chromosome"/>
</dbReference>